<proteinExistence type="inferred from homology"/>
<dbReference type="SUPFAM" id="SSF53597">
    <property type="entry name" value="Dihydrofolate reductase-like"/>
    <property type="match status" value="1"/>
</dbReference>
<dbReference type="Pfam" id="PF01872">
    <property type="entry name" value="RibD_C"/>
    <property type="match status" value="1"/>
</dbReference>
<dbReference type="GO" id="GO:0008835">
    <property type="term" value="F:diaminohydroxyphosphoribosylaminopyrimidine deaminase activity"/>
    <property type="evidence" value="ECO:0007669"/>
    <property type="project" value="UniProtKB-EC"/>
</dbReference>
<evidence type="ECO:0000256" key="4">
    <source>
        <dbReference type="ARBA" id="ARBA00005259"/>
    </source>
</evidence>
<evidence type="ECO:0000259" key="13">
    <source>
        <dbReference type="PROSITE" id="PS51747"/>
    </source>
</evidence>
<dbReference type="CDD" id="cd01284">
    <property type="entry name" value="Riboflavin_deaminase-reductase"/>
    <property type="match status" value="1"/>
</dbReference>
<dbReference type="Pfam" id="PF00383">
    <property type="entry name" value="dCMP_cyt_deam_1"/>
    <property type="match status" value="1"/>
</dbReference>
<dbReference type="InterPro" id="IPR016193">
    <property type="entry name" value="Cytidine_deaminase-like"/>
</dbReference>
<dbReference type="EC" id="3.5.4.26" evidence="12"/>
<keyword evidence="12 14" id="KW-0378">Hydrolase</keyword>
<keyword evidence="6 12" id="KW-0686">Riboflavin biosynthesis</keyword>
<keyword evidence="9 12" id="KW-0521">NADP</keyword>
<accession>A0ABT5J0K9</accession>
<keyword evidence="11" id="KW-0511">Multifunctional enzyme</keyword>
<evidence type="ECO:0000256" key="6">
    <source>
        <dbReference type="ARBA" id="ARBA00022619"/>
    </source>
</evidence>
<evidence type="ECO:0000256" key="10">
    <source>
        <dbReference type="ARBA" id="ARBA00023002"/>
    </source>
</evidence>
<organism evidence="14 15">
    <name type="scientific">Vogesella aquatica</name>
    <dbReference type="NCBI Taxonomy" id="2984206"/>
    <lineage>
        <taxon>Bacteria</taxon>
        <taxon>Pseudomonadati</taxon>
        <taxon>Pseudomonadota</taxon>
        <taxon>Betaproteobacteria</taxon>
        <taxon>Neisseriales</taxon>
        <taxon>Chromobacteriaceae</taxon>
        <taxon>Vogesella</taxon>
    </lineage>
</organism>
<dbReference type="Gene3D" id="3.40.140.10">
    <property type="entry name" value="Cytidine Deaminase, domain 2"/>
    <property type="match status" value="1"/>
</dbReference>
<evidence type="ECO:0000256" key="9">
    <source>
        <dbReference type="ARBA" id="ARBA00022857"/>
    </source>
</evidence>
<comment type="similarity">
    <text evidence="4 12">In the N-terminal section; belongs to the cytidine and deoxycytidylate deaminase family.</text>
</comment>
<keyword evidence="15" id="KW-1185">Reference proteome</keyword>
<dbReference type="NCBIfam" id="TIGR00326">
    <property type="entry name" value="eubact_ribD"/>
    <property type="match status" value="1"/>
</dbReference>
<comment type="cofactor">
    <cofactor evidence="12">
        <name>Zn(2+)</name>
        <dbReference type="ChEBI" id="CHEBI:29105"/>
    </cofactor>
    <text evidence="12">Binds 1 zinc ion.</text>
</comment>
<dbReference type="InterPro" id="IPR024072">
    <property type="entry name" value="DHFR-like_dom_sf"/>
</dbReference>
<comment type="pathway">
    <text evidence="3 12">Cofactor biosynthesis; riboflavin biosynthesis; 5-amino-6-(D-ribitylamino)uracil from GTP: step 3/4.</text>
</comment>
<dbReference type="PANTHER" id="PTHR38011">
    <property type="entry name" value="DIHYDROFOLATE REDUCTASE FAMILY PROTEIN (AFU_ORTHOLOGUE AFUA_8G06820)"/>
    <property type="match status" value="1"/>
</dbReference>
<dbReference type="InterPro" id="IPR050765">
    <property type="entry name" value="Riboflavin_Biosynth_HTPR"/>
</dbReference>
<evidence type="ECO:0000313" key="15">
    <source>
        <dbReference type="Proteomes" id="UP001219956"/>
    </source>
</evidence>
<comment type="pathway">
    <text evidence="2 12">Cofactor biosynthesis; riboflavin biosynthesis; 5-amino-6-(D-ribitylamino)uracil from GTP: step 2/4.</text>
</comment>
<evidence type="ECO:0000256" key="2">
    <source>
        <dbReference type="ARBA" id="ARBA00004882"/>
    </source>
</evidence>
<dbReference type="EC" id="1.1.1.193" evidence="12"/>
<dbReference type="InterPro" id="IPR016192">
    <property type="entry name" value="APOBEC/CMP_deaminase_Zn-bd"/>
</dbReference>
<comment type="function">
    <text evidence="1 12">Converts 2,5-diamino-6-(ribosylamino)-4(3h)-pyrimidinone 5'-phosphate into 5-amino-6-(ribosylamino)-2,4(1h,3h)-pyrimidinedione 5'-phosphate.</text>
</comment>
<keyword evidence="7 12" id="KW-0479">Metal-binding</keyword>
<dbReference type="PROSITE" id="PS51747">
    <property type="entry name" value="CYT_DCMP_DEAMINASES_2"/>
    <property type="match status" value="1"/>
</dbReference>
<dbReference type="InterPro" id="IPR002734">
    <property type="entry name" value="RibDG_C"/>
</dbReference>
<keyword evidence="8 12" id="KW-0862">Zinc</keyword>
<comment type="catalytic activity">
    <reaction evidence="12">
        <text>2,5-diamino-6-hydroxy-4-(5-phosphoribosylamino)-pyrimidine + H2O + H(+) = 5-amino-6-(5-phospho-D-ribosylamino)uracil + NH4(+)</text>
        <dbReference type="Rhea" id="RHEA:21868"/>
        <dbReference type="ChEBI" id="CHEBI:15377"/>
        <dbReference type="ChEBI" id="CHEBI:15378"/>
        <dbReference type="ChEBI" id="CHEBI:28938"/>
        <dbReference type="ChEBI" id="CHEBI:58453"/>
        <dbReference type="ChEBI" id="CHEBI:58614"/>
        <dbReference type="EC" id="3.5.4.26"/>
    </reaction>
</comment>
<evidence type="ECO:0000256" key="7">
    <source>
        <dbReference type="ARBA" id="ARBA00022723"/>
    </source>
</evidence>
<dbReference type="InterPro" id="IPR002125">
    <property type="entry name" value="CMP_dCMP_dom"/>
</dbReference>
<dbReference type="SUPFAM" id="SSF53927">
    <property type="entry name" value="Cytidine deaminase-like"/>
    <property type="match status" value="1"/>
</dbReference>
<evidence type="ECO:0000256" key="8">
    <source>
        <dbReference type="ARBA" id="ARBA00022833"/>
    </source>
</evidence>
<comment type="caution">
    <text evidence="14">The sequence shown here is derived from an EMBL/GenBank/DDBJ whole genome shotgun (WGS) entry which is preliminary data.</text>
</comment>
<dbReference type="PANTHER" id="PTHR38011:SF7">
    <property type="entry name" value="2,5-DIAMINO-6-RIBOSYLAMINO-4(3H)-PYRIMIDINONE 5'-PHOSPHATE REDUCTASE"/>
    <property type="match status" value="1"/>
</dbReference>
<evidence type="ECO:0000256" key="3">
    <source>
        <dbReference type="ARBA" id="ARBA00004910"/>
    </source>
</evidence>
<dbReference type="GO" id="GO:0008703">
    <property type="term" value="F:5-amino-6-(5-phosphoribosylamino)uracil reductase activity"/>
    <property type="evidence" value="ECO:0007669"/>
    <property type="project" value="UniProtKB-EC"/>
</dbReference>
<protein>
    <recommendedName>
        <fullName evidence="12">Riboflavin biosynthesis protein RibD</fullName>
    </recommendedName>
    <domain>
        <recommendedName>
            <fullName evidence="12">Diaminohydroxyphosphoribosylaminopyrimidine deaminase</fullName>
            <shortName evidence="12">DRAP deaminase</shortName>
            <ecNumber evidence="12">3.5.4.26</ecNumber>
        </recommendedName>
        <alternativeName>
            <fullName evidence="12">Riboflavin-specific deaminase</fullName>
        </alternativeName>
    </domain>
    <domain>
        <recommendedName>
            <fullName evidence="12">5-amino-6-(5-phosphoribosylamino)uracil reductase</fullName>
            <ecNumber evidence="12">1.1.1.193</ecNumber>
        </recommendedName>
        <alternativeName>
            <fullName evidence="12">HTP reductase</fullName>
        </alternativeName>
    </domain>
</protein>
<dbReference type="PROSITE" id="PS00903">
    <property type="entry name" value="CYT_DCMP_DEAMINASES_1"/>
    <property type="match status" value="1"/>
</dbReference>
<keyword evidence="10 12" id="KW-0560">Oxidoreductase</keyword>
<comment type="catalytic activity">
    <reaction evidence="12">
        <text>5-amino-6-(5-phospho-D-ribitylamino)uracil + NADP(+) = 5-amino-6-(5-phospho-D-ribosylamino)uracil + NADPH + H(+)</text>
        <dbReference type="Rhea" id="RHEA:17845"/>
        <dbReference type="ChEBI" id="CHEBI:15378"/>
        <dbReference type="ChEBI" id="CHEBI:57783"/>
        <dbReference type="ChEBI" id="CHEBI:58349"/>
        <dbReference type="ChEBI" id="CHEBI:58421"/>
        <dbReference type="ChEBI" id="CHEBI:58453"/>
        <dbReference type="EC" id="1.1.1.193"/>
    </reaction>
</comment>
<sequence>MSEPQGLLPQDYPYMQQALRLAAAATRRAAPNPGVGCVLVRDGQVIGEGATLRVGGDHAEIQAIKDCYARGHSPAGATAYVTLEPCSHYGRTPPCAERLIKENIGRVVAAMVDPYHEVAGRGIAMLNAAGIPAVAGCLQAEAQYVHRGFLSRVTRQRPWVTLKAAATLDGKTALLNGVSQWITGPDARRDVQQLRAANCAMLTGSGTVLADDPQLTVREVAVPSQPLRVVVDSRLATPPAARIYDTAVAPTLLVTAVADATLHAPYLARGVQIRVLSAPDQRVDLPALLQSLAADGINQLMVEAGAGLNGALVQAGLVDDIVLYLAPYLAGDAARGLFAWPALQSLDDKLALRISDTRMVGRDLRLTLQPDPNPS</sequence>
<evidence type="ECO:0000256" key="12">
    <source>
        <dbReference type="PIRNR" id="PIRNR006769"/>
    </source>
</evidence>
<dbReference type="InterPro" id="IPR004794">
    <property type="entry name" value="Eubact_RibD"/>
</dbReference>
<evidence type="ECO:0000256" key="5">
    <source>
        <dbReference type="ARBA" id="ARBA00007417"/>
    </source>
</evidence>
<reference evidence="14 15" key="1">
    <citation type="submission" date="2023-01" db="EMBL/GenBank/DDBJ databases">
        <title>Novel species of the genus Vogesella isolated from rivers.</title>
        <authorList>
            <person name="Lu H."/>
        </authorList>
    </citation>
    <scope>NUCLEOTIDE SEQUENCE [LARGE SCALE GENOMIC DNA]</scope>
    <source>
        <strain evidence="14 15">DC21W</strain>
    </source>
</reference>
<dbReference type="Gene3D" id="3.40.430.10">
    <property type="entry name" value="Dihydrofolate Reductase, subunit A"/>
    <property type="match status" value="1"/>
</dbReference>
<dbReference type="RefSeq" id="WP_272752614.1">
    <property type="nucleotide sequence ID" value="NZ_JAQQLF010000019.1"/>
</dbReference>
<gene>
    <name evidence="14" type="primary">ribD</name>
    <name evidence="14" type="ORF">PQU95_14230</name>
</gene>
<dbReference type="InterPro" id="IPR011549">
    <property type="entry name" value="RibD_C"/>
</dbReference>
<evidence type="ECO:0000256" key="11">
    <source>
        <dbReference type="ARBA" id="ARBA00023268"/>
    </source>
</evidence>
<feature type="domain" description="CMP/dCMP-type deaminase" evidence="13">
    <location>
        <begin position="9"/>
        <end position="134"/>
    </location>
</feature>
<dbReference type="Proteomes" id="UP001219956">
    <property type="component" value="Unassembled WGS sequence"/>
</dbReference>
<evidence type="ECO:0000256" key="1">
    <source>
        <dbReference type="ARBA" id="ARBA00002151"/>
    </source>
</evidence>
<dbReference type="PIRSF" id="PIRSF006769">
    <property type="entry name" value="RibD"/>
    <property type="match status" value="1"/>
</dbReference>
<comment type="similarity">
    <text evidence="5 12">In the C-terminal section; belongs to the HTP reductase family.</text>
</comment>
<evidence type="ECO:0000313" key="14">
    <source>
        <dbReference type="EMBL" id="MDC7718366.1"/>
    </source>
</evidence>
<dbReference type="EMBL" id="JAQQLF010000019">
    <property type="protein sequence ID" value="MDC7718366.1"/>
    <property type="molecule type" value="Genomic_DNA"/>
</dbReference>
<dbReference type="NCBIfam" id="TIGR00227">
    <property type="entry name" value="ribD_Cterm"/>
    <property type="match status" value="1"/>
</dbReference>
<name>A0ABT5J0K9_9NEIS</name>